<reference evidence="1 2" key="1">
    <citation type="submission" date="2017-07" db="EMBL/GenBank/DDBJ databases">
        <authorList>
            <person name="Sun Z.S."/>
            <person name="Albrecht U."/>
            <person name="Echele G."/>
            <person name="Lee C.C."/>
        </authorList>
    </citation>
    <scope>NUCLEOTIDE SEQUENCE [LARGE SCALE GENOMIC DNA]</scope>
    <source>
        <strain evidence="1 2">DSM 14827</strain>
    </source>
</reference>
<name>A0A239PVA8_9RHOB</name>
<proteinExistence type="predicted"/>
<protein>
    <recommendedName>
        <fullName evidence="3">Integrase core domain-containing protein</fullName>
    </recommendedName>
</protein>
<dbReference type="Proteomes" id="UP000198307">
    <property type="component" value="Unassembled WGS sequence"/>
</dbReference>
<dbReference type="EMBL" id="FZQB01000006">
    <property type="protein sequence ID" value="SNT74058.1"/>
    <property type="molecule type" value="Genomic_DNA"/>
</dbReference>
<keyword evidence="2" id="KW-1185">Reference proteome</keyword>
<dbReference type="AlphaFoldDB" id="A0A239PVA8"/>
<organism evidence="1 2">
    <name type="scientific">Paracoccus seriniphilus</name>
    <dbReference type="NCBI Taxonomy" id="184748"/>
    <lineage>
        <taxon>Bacteria</taxon>
        <taxon>Pseudomonadati</taxon>
        <taxon>Pseudomonadota</taxon>
        <taxon>Alphaproteobacteria</taxon>
        <taxon>Rhodobacterales</taxon>
        <taxon>Paracoccaceae</taxon>
        <taxon>Paracoccus</taxon>
    </lineage>
</organism>
<gene>
    <name evidence="1" type="ORF">SAMN05444959_106239</name>
</gene>
<evidence type="ECO:0000313" key="1">
    <source>
        <dbReference type="EMBL" id="SNT74058.1"/>
    </source>
</evidence>
<accession>A0A239PVA8</accession>
<evidence type="ECO:0008006" key="3">
    <source>
        <dbReference type="Google" id="ProtNLM"/>
    </source>
</evidence>
<evidence type="ECO:0000313" key="2">
    <source>
        <dbReference type="Proteomes" id="UP000198307"/>
    </source>
</evidence>
<sequence>MVLDAFVRALPFYGGVPRRVIIDNPKTMVTYVSRSKVRVFYPRFLALMNGNPPVFTGAWS</sequence>